<protein>
    <submittedName>
        <fullName evidence="2">Uncharacterized protein</fullName>
    </submittedName>
</protein>
<keyword evidence="1" id="KW-0812">Transmembrane</keyword>
<keyword evidence="1" id="KW-1133">Transmembrane helix</keyword>
<name>A0ABV0J995_9CYAN</name>
<keyword evidence="3" id="KW-1185">Reference proteome</keyword>
<evidence type="ECO:0000313" key="3">
    <source>
        <dbReference type="Proteomes" id="UP001464891"/>
    </source>
</evidence>
<accession>A0ABV0J995</accession>
<dbReference type="EMBL" id="JAMPKM010000008">
    <property type="protein sequence ID" value="MEP0818351.1"/>
    <property type="molecule type" value="Genomic_DNA"/>
</dbReference>
<sequence>MNDIQRVGDLEIVQDLEFQRRAWAIQRLSWIGWGLIAVGALAGLFGSGPLSRGNVSSPSDSLQLEYDRFGRFHAPAKLKIILGAGSEQNGKVKVWLSRSYLESTEVQQVTPQPEWVEASPDRLTYVFRTTALDRPTAVTFYLQPDQVGLQTGQVGVVTGPTLRFNQLIYP</sequence>
<proteinExistence type="predicted"/>
<keyword evidence="1" id="KW-0472">Membrane</keyword>
<dbReference type="Proteomes" id="UP001464891">
    <property type="component" value="Unassembled WGS sequence"/>
</dbReference>
<evidence type="ECO:0000256" key="1">
    <source>
        <dbReference type="SAM" id="Phobius"/>
    </source>
</evidence>
<gene>
    <name evidence="2" type="ORF">NC998_14720</name>
</gene>
<evidence type="ECO:0000313" key="2">
    <source>
        <dbReference type="EMBL" id="MEP0818351.1"/>
    </source>
</evidence>
<feature type="transmembrane region" description="Helical" evidence="1">
    <location>
        <begin position="30"/>
        <end position="50"/>
    </location>
</feature>
<reference evidence="2 3" key="1">
    <citation type="submission" date="2022-04" db="EMBL/GenBank/DDBJ databases">
        <title>Positive selection, recombination, and allopatry shape intraspecific diversity of widespread and dominant cyanobacteria.</title>
        <authorList>
            <person name="Wei J."/>
            <person name="Shu W."/>
            <person name="Hu C."/>
        </authorList>
    </citation>
    <scope>NUCLEOTIDE SEQUENCE [LARGE SCALE GENOMIC DNA]</scope>
    <source>
        <strain evidence="2 3">GB2-A4</strain>
    </source>
</reference>
<organism evidence="2 3">
    <name type="scientific">Trichocoleus desertorum GB2-A4</name>
    <dbReference type="NCBI Taxonomy" id="2933944"/>
    <lineage>
        <taxon>Bacteria</taxon>
        <taxon>Bacillati</taxon>
        <taxon>Cyanobacteriota</taxon>
        <taxon>Cyanophyceae</taxon>
        <taxon>Leptolyngbyales</taxon>
        <taxon>Trichocoleusaceae</taxon>
        <taxon>Trichocoleus</taxon>
    </lineage>
</organism>
<comment type="caution">
    <text evidence="2">The sequence shown here is derived from an EMBL/GenBank/DDBJ whole genome shotgun (WGS) entry which is preliminary data.</text>
</comment>